<organism evidence="1 2">
    <name type="scientific">Alteromonas australica</name>
    <dbReference type="NCBI Taxonomy" id="589873"/>
    <lineage>
        <taxon>Bacteria</taxon>
        <taxon>Pseudomonadati</taxon>
        <taxon>Pseudomonadota</taxon>
        <taxon>Gammaproteobacteria</taxon>
        <taxon>Alteromonadales</taxon>
        <taxon>Alteromonadaceae</taxon>
        <taxon>Alteromonas/Salinimonas group</taxon>
        <taxon>Alteromonas</taxon>
    </lineage>
</organism>
<dbReference type="Proteomes" id="UP000263517">
    <property type="component" value="Unassembled WGS sequence"/>
</dbReference>
<dbReference type="EMBL" id="DNAN01000587">
    <property type="protein sequence ID" value="HAW77358.1"/>
    <property type="molecule type" value="Genomic_DNA"/>
</dbReference>
<accession>A0A350P7U1</accession>
<sequence>MILPAAGALGFGSMLKLAGVSAGIQGGLGLIGQNMRGRATRDLAEYQNRAAQDQFIAGLGANFLQGDYDYSQELAAEQARLGLANSDLYRDKEDYRFGQKAALAGFGPEQINEFSRIFG</sequence>
<protein>
    <submittedName>
        <fullName evidence="1">Uncharacterized protein</fullName>
    </submittedName>
</protein>
<gene>
    <name evidence="1" type="ORF">DCW74_16695</name>
</gene>
<evidence type="ECO:0000313" key="2">
    <source>
        <dbReference type="Proteomes" id="UP000263517"/>
    </source>
</evidence>
<proteinExistence type="predicted"/>
<evidence type="ECO:0000313" key="1">
    <source>
        <dbReference type="EMBL" id="HAW77358.1"/>
    </source>
</evidence>
<name>A0A350P7U1_9ALTE</name>
<reference evidence="1 2" key="1">
    <citation type="journal article" date="2018" name="Nat. Biotechnol.">
        <title>A standardized bacterial taxonomy based on genome phylogeny substantially revises the tree of life.</title>
        <authorList>
            <person name="Parks D.H."/>
            <person name="Chuvochina M."/>
            <person name="Waite D.W."/>
            <person name="Rinke C."/>
            <person name="Skarshewski A."/>
            <person name="Chaumeil P.A."/>
            <person name="Hugenholtz P."/>
        </authorList>
    </citation>
    <scope>NUCLEOTIDE SEQUENCE [LARGE SCALE GENOMIC DNA]</scope>
    <source>
        <strain evidence="1">UBA11978</strain>
    </source>
</reference>
<dbReference type="AlphaFoldDB" id="A0A350P7U1"/>
<comment type="caution">
    <text evidence="1">The sequence shown here is derived from an EMBL/GenBank/DDBJ whole genome shotgun (WGS) entry which is preliminary data.</text>
</comment>